<keyword evidence="3" id="KW-1185">Reference proteome</keyword>
<dbReference type="AlphaFoldDB" id="A0A6I6F3S0"/>
<protein>
    <submittedName>
        <fullName evidence="2">Uncharacterized protein</fullName>
    </submittedName>
</protein>
<gene>
    <name evidence="2" type="ORF">GOM49_12670</name>
</gene>
<evidence type="ECO:0000313" key="3">
    <source>
        <dbReference type="Proteomes" id="UP000422764"/>
    </source>
</evidence>
<feature type="signal peptide" evidence="1">
    <location>
        <begin position="1"/>
        <end position="24"/>
    </location>
</feature>
<feature type="chain" id="PRO_5026050299" evidence="1">
    <location>
        <begin position="25"/>
        <end position="118"/>
    </location>
</feature>
<keyword evidence="1" id="KW-0732">Signal</keyword>
<evidence type="ECO:0000256" key="1">
    <source>
        <dbReference type="SAM" id="SignalP"/>
    </source>
</evidence>
<organism evidence="2 3">
    <name type="scientific">Clostridium bovifaecis</name>
    <dbReference type="NCBI Taxonomy" id="2184719"/>
    <lineage>
        <taxon>Bacteria</taxon>
        <taxon>Bacillati</taxon>
        <taxon>Bacillota</taxon>
        <taxon>Clostridia</taxon>
        <taxon>Eubacteriales</taxon>
        <taxon>Clostridiaceae</taxon>
        <taxon>Clostridium</taxon>
    </lineage>
</organism>
<evidence type="ECO:0000313" key="2">
    <source>
        <dbReference type="EMBL" id="QGU95834.1"/>
    </source>
</evidence>
<accession>A0A6I6F3S0</accession>
<reference evidence="2 3" key="1">
    <citation type="submission" date="2019-12" db="EMBL/GenBank/DDBJ databases">
        <title>Genome sequenceing of Clostridium bovifaecis.</title>
        <authorList>
            <person name="Yao Y."/>
        </authorList>
    </citation>
    <scope>NUCLEOTIDE SEQUENCE [LARGE SCALE GENOMIC DNA]</scope>
    <source>
        <strain evidence="2 3">BXX</strain>
    </source>
</reference>
<name>A0A6I6F3S0_9CLOT</name>
<sequence length="118" mass="12569">MKNLRKIVGGTLLAMTVIATSASAITEVPNGSVILGSKSYSLDYVNDPRNEAEISEAFAAANFKIYVRLFSGEYVDNATEQPVSASLIKPTTYKDSTGEKAIDGSGSTTEELEVISIE</sequence>
<dbReference type="EMBL" id="CP046522">
    <property type="protein sequence ID" value="QGU95834.1"/>
    <property type="molecule type" value="Genomic_DNA"/>
</dbReference>
<dbReference type="Proteomes" id="UP000422764">
    <property type="component" value="Chromosome"/>
</dbReference>
<proteinExistence type="predicted"/>